<dbReference type="OrthoDB" id="5428040at2759"/>
<protein>
    <submittedName>
        <fullName evidence="2">Uncharacterized protein</fullName>
    </submittedName>
</protein>
<keyword evidence="1" id="KW-0472">Membrane</keyword>
<reference evidence="2 3" key="1">
    <citation type="submission" date="2017-06" db="EMBL/GenBank/DDBJ databases">
        <title>Ant-infecting Ophiocordyceps genomes reveal a high diversity of potential behavioral manipulation genes and a possible major role for enterotoxins.</title>
        <authorList>
            <person name="De Bekker C."/>
            <person name="Evans H.C."/>
            <person name="Brachmann A."/>
            <person name="Hughes D.P."/>
        </authorList>
    </citation>
    <scope>NUCLEOTIDE SEQUENCE [LARGE SCALE GENOMIC DNA]</scope>
    <source>
        <strain evidence="2 3">1348a</strain>
    </source>
</reference>
<comment type="caution">
    <text evidence="2">The sequence shown here is derived from an EMBL/GenBank/DDBJ whole genome shotgun (WGS) entry which is preliminary data.</text>
</comment>
<name>A0A2C5ZFN7_9HYPO</name>
<dbReference type="AlphaFoldDB" id="A0A2C5ZFN7"/>
<gene>
    <name evidence="2" type="ORF">CDD82_3156</name>
</gene>
<keyword evidence="3" id="KW-1185">Reference proteome</keyword>
<organism evidence="2 3">
    <name type="scientific">Ophiocordyceps australis</name>
    <dbReference type="NCBI Taxonomy" id="1399860"/>
    <lineage>
        <taxon>Eukaryota</taxon>
        <taxon>Fungi</taxon>
        <taxon>Dikarya</taxon>
        <taxon>Ascomycota</taxon>
        <taxon>Pezizomycotina</taxon>
        <taxon>Sordariomycetes</taxon>
        <taxon>Hypocreomycetidae</taxon>
        <taxon>Hypocreales</taxon>
        <taxon>Ophiocordycipitaceae</taxon>
        <taxon>Ophiocordyceps</taxon>
    </lineage>
</organism>
<keyword evidence="1" id="KW-1133">Transmembrane helix</keyword>
<evidence type="ECO:0000313" key="3">
    <source>
        <dbReference type="Proteomes" id="UP000224854"/>
    </source>
</evidence>
<accession>A0A2C5ZFN7</accession>
<evidence type="ECO:0000313" key="2">
    <source>
        <dbReference type="EMBL" id="PHH78244.1"/>
    </source>
</evidence>
<evidence type="ECO:0000256" key="1">
    <source>
        <dbReference type="SAM" id="Phobius"/>
    </source>
</evidence>
<dbReference type="Proteomes" id="UP000224854">
    <property type="component" value="Unassembled WGS sequence"/>
</dbReference>
<proteinExistence type="predicted"/>
<keyword evidence="1" id="KW-0812">Transmembrane</keyword>
<sequence>MLENRGVYFGQLAALSILRGPNSSPYSLYWPLVAGPKDRNLILYGSLVLVTIITSLASNFTSTLLLSDFVIVSVSSSPKNESVFFGYPHAATGSLDYASVNMGYWTMREMPRFAEMAGSPYTADGIQDTGFSFRTPLPFVTPAERERLKSFQGSLPIIDTRTVCLRPSLTNATYQINKSSDLLFQVLWAGGNVSTDLASTDMRQTQVNCTVRGGGYLSQMTFCPFLDLGWTPAVGYSLNKDESYGLYNDSSYWNSIMVLNVSPQGTIQSSAANHLDFSPKGIWQSFDGAFGHIGVTACYQRKPDRLLFRSSMAADTIYPEQIPPFDTDNKRFATQDAINLYCTHCSPAQRQRSGRLKLVIAEDLSEQDALPAGYNPKNLTNTMPPVFSVLDLNPDAFSLVWDDNRSSLSLGILQDIFQRTGNLALMLQSFYTLSFISSYYRAFIFSKVTQNAKTQFWQRYNIPVRWTGFAGVMAIIVTHVIVLVITSGLFVTCTHHSFLSNTWPIIAQVCAIDEARAILDPDLTDNEVTAQLKSQEMHQTICRIRHRNGLLESEGDDSQDV</sequence>
<feature type="transmembrane region" description="Helical" evidence="1">
    <location>
        <begin position="466"/>
        <end position="491"/>
    </location>
</feature>
<dbReference type="EMBL" id="NJEU01000232">
    <property type="protein sequence ID" value="PHH78244.1"/>
    <property type="molecule type" value="Genomic_DNA"/>
</dbReference>
<feature type="transmembrane region" description="Helical" evidence="1">
    <location>
        <begin position="423"/>
        <end position="445"/>
    </location>
</feature>